<evidence type="ECO:0000256" key="1">
    <source>
        <dbReference type="SAM" id="MobiDB-lite"/>
    </source>
</evidence>
<accession>A0AAN9JQF2</accession>
<proteinExistence type="predicted"/>
<keyword evidence="3" id="KW-1185">Reference proteome</keyword>
<feature type="region of interest" description="Disordered" evidence="1">
    <location>
        <begin position="1"/>
        <end position="31"/>
    </location>
</feature>
<comment type="caution">
    <text evidence="2">The sequence shown here is derived from an EMBL/GenBank/DDBJ whole genome shotgun (WGS) entry which is preliminary data.</text>
</comment>
<dbReference type="EMBL" id="JAYKXN010000003">
    <property type="protein sequence ID" value="KAK7302128.1"/>
    <property type="molecule type" value="Genomic_DNA"/>
</dbReference>
<evidence type="ECO:0000313" key="3">
    <source>
        <dbReference type="Proteomes" id="UP001359559"/>
    </source>
</evidence>
<dbReference type="Proteomes" id="UP001359559">
    <property type="component" value="Unassembled WGS sequence"/>
</dbReference>
<evidence type="ECO:0000313" key="2">
    <source>
        <dbReference type="EMBL" id="KAK7302128.1"/>
    </source>
</evidence>
<name>A0AAN9JQF2_CLITE</name>
<reference evidence="2 3" key="1">
    <citation type="submission" date="2024-01" db="EMBL/GenBank/DDBJ databases">
        <title>The genomes of 5 underutilized Papilionoideae crops provide insights into root nodulation and disease resistance.</title>
        <authorList>
            <person name="Yuan L."/>
        </authorList>
    </citation>
    <scope>NUCLEOTIDE SEQUENCE [LARGE SCALE GENOMIC DNA]</scope>
    <source>
        <strain evidence="2">LY-2023</strain>
        <tissue evidence="2">Leaf</tissue>
    </source>
</reference>
<sequence>MSKGKGKRLEGPGFAQPKSGVQPDHLSDNNDSEGYCRDYCNIRRLAKSPGIPFTGIEKCHGTNTVVTPVGEDDGTENKRSLSGEAFCRQKLHIHCVYIPYTSISPYGRPKISYALLYSILIKHFVHFVWYSPP</sequence>
<gene>
    <name evidence="2" type="ORF">RJT34_13008</name>
</gene>
<organism evidence="2 3">
    <name type="scientific">Clitoria ternatea</name>
    <name type="common">Butterfly pea</name>
    <dbReference type="NCBI Taxonomy" id="43366"/>
    <lineage>
        <taxon>Eukaryota</taxon>
        <taxon>Viridiplantae</taxon>
        <taxon>Streptophyta</taxon>
        <taxon>Embryophyta</taxon>
        <taxon>Tracheophyta</taxon>
        <taxon>Spermatophyta</taxon>
        <taxon>Magnoliopsida</taxon>
        <taxon>eudicotyledons</taxon>
        <taxon>Gunneridae</taxon>
        <taxon>Pentapetalae</taxon>
        <taxon>rosids</taxon>
        <taxon>fabids</taxon>
        <taxon>Fabales</taxon>
        <taxon>Fabaceae</taxon>
        <taxon>Papilionoideae</taxon>
        <taxon>50 kb inversion clade</taxon>
        <taxon>NPAAA clade</taxon>
        <taxon>indigoferoid/millettioid clade</taxon>
        <taxon>Phaseoleae</taxon>
        <taxon>Clitoria</taxon>
    </lineage>
</organism>
<protein>
    <submittedName>
        <fullName evidence="2">Uncharacterized protein</fullName>
    </submittedName>
</protein>
<dbReference type="AlphaFoldDB" id="A0AAN9JQF2"/>